<sequence length="39" mass="4394">MESRLMLVLGPINFISCLLRLSANANSSPKMWIFVINTL</sequence>
<reference evidence="1" key="1">
    <citation type="submission" date="2014-11" db="EMBL/GenBank/DDBJ databases">
        <authorList>
            <person name="Amaro Gonzalez C."/>
        </authorList>
    </citation>
    <scope>NUCLEOTIDE SEQUENCE</scope>
</reference>
<accession>A0A0E9R847</accession>
<evidence type="ECO:0000313" key="1">
    <source>
        <dbReference type="EMBL" id="JAH24670.1"/>
    </source>
</evidence>
<proteinExistence type="predicted"/>
<dbReference type="EMBL" id="GBXM01083907">
    <property type="protein sequence ID" value="JAH24670.1"/>
    <property type="molecule type" value="Transcribed_RNA"/>
</dbReference>
<protein>
    <submittedName>
        <fullName evidence="1">Uncharacterized protein</fullName>
    </submittedName>
</protein>
<name>A0A0E9R847_ANGAN</name>
<organism evidence="1">
    <name type="scientific">Anguilla anguilla</name>
    <name type="common">European freshwater eel</name>
    <name type="synonym">Muraena anguilla</name>
    <dbReference type="NCBI Taxonomy" id="7936"/>
    <lineage>
        <taxon>Eukaryota</taxon>
        <taxon>Metazoa</taxon>
        <taxon>Chordata</taxon>
        <taxon>Craniata</taxon>
        <taxon>Vertebrata</taxon>
        <taxon>Euteleostomi</taxon>
        <taxon>Actinopterygii</taxon>
        <taxon>Neopterygii</taxon>
        <taxon>Teleostei</taxon>
        <taxon>Anguilliformes</taxon>
        <taxon>Anguillidae</taxon>
        <taxon>Anguilla</taxon>
    </lineage>
</organism>
<dbReference type="AlphaFoldDB" id="A0A0E9R847"/>
<reference evidence="1" key="2">
    <citation type="journal article" date="2015" name="Fish Shellfish Immunol.">
        <title>Early steps in the European eel (Anguilla anguilla)-Vibrio vulnificus interaction in the gills: Role of the RtxA13 toxin.</title>
        <authorList>
            <person name="Callol A."/>
            <person name="Pajuelo D."/>
            <person name="Ebbesson L."/>
            <person name="Teles M."/>
            <person name="MacKenzie S."/>
            <person name="Amaro C."/>
        </authorList>
    </citation>
    <scope>NUCLEOTIDE SEQUENCE</scope>
</reference>